<dbReference type="InterPro" id="IPR036188">
    <property type="entry name" value="FAD/NAD-bd_sf"/>
</dbReference>
<dbReference type="PANTHER" id="PTHR13847:SF289">
    <property type="entry name" value="GLYCINE OXIDASE"/>
    <property type="match status" value="1"/>
</dbReference>
<name>A0ABT0E9I2_9GAMM</name>
<dbReference type="RefSeq" id="WP_246953173.1">
    <property type="nucleotide sequence ID" value="NZ_JALKII010000009.1"/>
</dbReference>
<comment type="caution">
    <text evidence="3">The sequence shown here is derived from an EMBL/GenBank/DDBJ whole genome shotgun (WGS) entry which is preliminary data.</text>
</comment>
<reference evidence="3" key="1">
    <citation type="submission" date="2022-04" db="EMBL/GenBank/DDBJ databases">
        <title>Alcanivorax sp. CY1518 draft genome sequence.</title>
        <authorList>
            <person name="Zhao G."/>
            <person name="An M."/>
        </authorList>
    </citation>
    <scope>NUCLEOTIDE SEQUENCE</scope>
    <source>
        <strain evidence="3">CY1518</strain>
    </source>
</reference>
<keyword evidence="4" id="KW-1185">Reference proteome</keyword>
<proteinExistence type="predicted"/>
<evidence type="ECO:0000259" key="2">
    <source>
        <dbReference type="Pfam" id="PF01266"/>
    </source>
</evidence>
<protein>
    <submittedName>
        <fullName evidence="3">FAD-dependent oxidoreductase</fullName>
    </submittedName>
</protein>
<evidence type="ECO:0000313" key="3">
    <source>
        <dbReference type="EMBL" id="MCK0538493.1"/>
    </source>
</evidence>
<gene>
    <name evidence="3" type="ORF">MU846_12315</name>
</gene>
<evidence type="ECO:0000313" key="4">
    <source>
        <dbReference type="Proteomes" id="UP001165524"/>
    </source>
</evidence>
<dbReference type="SUPFAM" id="SSF54373">
    <property type="entry name" value="FAD-linked reductases, C-terminal domain"/>
    <property type="match status" value="1"/>
</dbReference>
<keyword evidence="1" id="KW-0560">Oxidoreductase</keyword>
<dbReference type="Gene3D" id="3.50.50.60">
    <property type="entry name" value="FAD/NAD(P)-binding domain"/>
    <property type="match status" value="1"/>
</dbReference>
<dbReference type="PANTHER" id="PTHR13847">
    <property type="entry name" value="SARCOSINE DEHYDROGENASE-RELATED"/>
    <property type="match status" value="1"/>
</dbReference>
<dbReference type="Gene3D" id="3.30.9.10">
    <property type="entry name" value="D-Amino Acid Oxidase, subunit A, domain 2"/>
    <property type="match status" value="1"/>
</dbReference>
<sequence length="358" mass="38209">MDVGIIGGGVIGLLTALKLIDQGATVQVFDQPMSRPPASWAGGGILSPLFPWRYSAALTALTMNAQRAYLALDERLGQQHLPGLEVSPSGLLMPSVDDRPEAMRWAARQEIKLCMVDAGQIEPRLSGEGALWMPQVGHIRNPRLVAGLVRLLHQAGVFVEDQPVLAIERCQHGWRLQTPRGMVQAGRVLISAGAWSAPLLAPLGLRLPVIPVKGEMLLYPAAVPAPRCMILRDSGYLIPRRDGRMLVGSTVLPGVFDQRPSAAAYGQLESVARNLWPPLAGIEPEAHWAGLRPGSPRDCPFLSEVPGNPGLFIATGHYRNGLVCAPASAEIMAALIMGETPAIDPAPYSLSPSSSSPP</sequence>
<dbReference type="Pfam" id="PF01266">
    <property type="entry name" value="DAO"/>
    <property type="match status" value="1"/>
</dbReference>
<dbReference type="EMBL" id="JALKII010000009">
    <property type="protein sequence ID" value="MCK0538493.1"/>
    <property type="molecule type" value="Genomic_DNA"/>
</dbReference>
<dbReference type="SUPFAM" id="SSF51905">
    <property type="entry name" value="FAD/NAD(P)-binding domain"/>
    <property type="match status" value="1"/>
</dbReference>
<dbReference type="InterPro" id="IPR006076">
    <property type="entry name" value="FAD-dep_OxRdtase"/>
</dbReference>
<evidence type="ECO:0000256" key="1">
    <source>
        <dbReference type="ARBA" id="ARBA00023002"/>
    </source>
</evidence>
<dbReference type="Proteomes" id="UP001165524">
    <property type="component" value="Unassembled WGS sequence"/>
</dbReference>
<organism evidence="3 4">
    <name type="scientific">Alcanivorax quisquiliarum</name>
    <dbReference type="NCBI Taxonomy" id="2933565"/>
    <lineage>
        <taxon>Bacteria</taxon>
        <taxon>Pseudomonadati</taxon>
        <taxon>Pseudomonadota</taxon>
        <taxon>Gammaproteobacteria</taxon>
        <taxon>Oceanospirillales</taxon>
        <taxon>Alcanivoracaceae</taxon>
        <taxon>Alcanivorax</taxon>
    </lineage>
</organism>
<feature type="domain" description="FAD dependent oxidoreductase" evidence="2">
    <location>
        <begin position="2"/>
        <end position="335"/>
    </location>
</feature>
<accession>A0ABT0E9I2</accession>